<dbReference type="PRINTS" id="PR00463">
    <property type="entry name" value="EP450I"/>
</dbReference>
<organism evidence="9 10">
    <name type="scientific">Rubroshorea leprosula</name>
    <dbReference type="NCBI Taxonomy" id="152421"/>
    <lineage>
        <taxon>Eukaryota</taxon>
        <taxon>Viridiplantae</taxon>
        <taxon>Streptophyta</taxon>
        <taxon>Embryophyta</taxon>
        <taxon>Tracheophyta</taxon>
        <taxon>Spermatophyta</taxon>
        <taxon>Magnoliopsida</taxon>
        <taxon>eudicotyledons</taxon>
        <taxon>Gunneridae</taxon>
        <taxon>Pentapetalae</taxon>
        <taxon>rosids</taxon>
        <taxon>malvids</taxon>
        <taxon>Malvales</taxon>
        <taxon>Dipterocarpaceae</taxon>
        <taxon>Rubroshorea</taxon>
    </lineage>
</organism>
<proteinExistence type="inferred from homology"/>
<accession>A0AAV5KFY6</accession>
<dbReference type="EMBL" id="BPVZ01000063">
    <property type="protein sequence ID" value="GKV23434.1"/>
    <property type="molecule type" value="Genomic_DNA"/>
</dbReference>
<feature type="chain" id="PRO_5043551515" description="Cytochrome P450" evidence="8">
    <location>
        <begin position="25"/>
        <end position="465"/>
    </location>
</feature>
<comment type="cofactor">
    <cofactor evidence="1">
        <name>heme</name>
        <dbReference type="ChEBI" id="CHEBI:30413"/>
    </cofactor>
</comment>
<keyword evidence="7" id="KW-0503">Monooxygenase</keyword>
<evidence type="ECO:0000256" key="5">
    <source>
        <dbReference type="ARBA" id="ARBA00023002"/>
    </source>
</evidence>
<keyword evidence="8" id="KW-0732">Signal</keyword>
<gene>
    <name evidence="9" type="ORF">SLEP1_g33163</name>
</gene>
<dbReference type="Proteomes" id="UP001054252">
    <property type="component" value="Unassembled WGS sequence"/>
</dbReference>
<comment type="caution">
    <text evidence="9">The sequence shown here is derived from an EMBL/GenBank/DDBJ whole genome shotgun (WGS) entry which is preliminary data.</text>
</comment>
<dbReference type="PANTHER" id="PTHR47955">
    <property type="entry name" value="CYTOCHROME P450 FAMILY 71 PROTEIN"/>
    <property type="match status" value="1"/>
</dbReference>
<comment type="similarity">
    <text evidence="2">Belongs to the cytochrome P450 family.</text>
</comment>
<sequence length="465" mass="52603">MSVLFFLLFLPILFFLLLKNKEKSLKGFNLPPSPPKLPIIGNLHQLGHLPHQSLQKLSQKHGPVMLLQLGSRPTLVVSSAEAAKDLLKTHDLDCCNRPPSPAVKKLSYNYPNISFAPNGHYWKEMRAIFISELVSIRVKSFAYAREAQIDKLISTVSQDPAMPVSLDQNMFSLAVGIIGTVAFGNMYGTNLFKSEEIQTVITDVMNMVSDLSVEDLFPSVVGRFVDALIGVIARREKSFQKLDQFFELVLEKHLDPARPKPEMEHVYKFMTAYICLGTNLHLFFLIISGRISWRDQQYCLWAILWAMSELIKNPRVMKKVQSEIRSCIGKKSKLDDDDVAKLKYLKMVVKETFRLHPAFPLLGCYFLMRQVANVKLVDTMSSLVQEFLLLHLPLAEIQILGETQMNFVRRDSKTVILTANNRVLTCCNLEHGDEGALQAMPWEPKMSSLLSPTFSPALIGSYLGK</sequence>
<evidence type="ECO:0000256" key="1">
    <source>
        <dbReference type="ARBA" id="ARBA00001971"/>
    </source>
</evidence>
<dbReference type="SUPFAM" id="SSF48264">
    <property type="entry name" value="Cytochrome P450"/>
    <property type="match status" value="1"/>
</dbReference>
<evidence type="ECO:0000256" key="4">
    <source>
        <dbReference type="ARBA" id="ARBA00022723"/>
    </source>
</evidence>
<dbReference type="Pfam" id="PF00067">
    <property type="entry name" value="p450"/>
    <property type="match status" value="2"/>
</dbReference>
<dbReference type="GO" id="GO:0004497">
    <property type="term" value="F:monooxygenase activity"/>
    <property type="evidence" value="ECO:0007669"/>
    <property type="project" value="UniProtKB-KW"/>
</dbReference>
<dbReference type="InterPro" id="IPR036396">
    <property type="entry name" value="Cyt_P450_sf"/>
</dbReference>
<dbReference type="GO" id="GO:0005506">
    <property type="term" value="F:iron ion binding"/>
    <property type="evidence" value="ECO:0007669"/>
    <property type="project" value="InterPro"/>
</dbReference>
<dbReference type="PANTHER" id="PTHR47955:SF19">
    <property type="entry name" value="CYTOCHROME P450 71A9-LIKE ISOFORM X1"/>
    <property type="match status" value="1"/>
</dbReference>
<keyword evidence="10" id="KW-1185">Reference proteome</keyword>
<keyword evidence="4" id="KW-0479">Metal-binding</keyword>
<evidence type="ECO:0008006" key="11">
    <source>
        <dbReference type="Google" id="ProtNLM"/>
    </source>
</evidence>
<evidence type="ECO:0000256" key="2">
    <source>
        <dbReference type="ARBA" id="ARBA00010617"/>
    </source>
</evidence>
<evidence type="ECO:0000256" key="7">
    <source>
        <dbReference type="ARBA" id="ARBA00023033"/>
    </source>
</evidence>
<dbReference type="InterPro" id="IPR002401">
    <property type="entry name" value="Cyt_P450_E_grp-I"/>
</dbReference>
<name>A0AAV5KFY6_9ROSI</name>
<dbReference type="GO" id="GO:0016705">
    <property type="term" value="F:oxidoreductase activity, acting on paired donors, with incorporation or reduction of molecular oxygen"/>
    <property type="evidence" value="ECO:0007669"/>
    <property type="project" value="InterPro"/>
</dbReference>
<keyword evidence="3" id="KW-0349">Heme</keyword>
<protein>
    <recommendedName>
        <fullName evidence="11">Cytochrome P450</fullName>
    </recommendedName>
</protein>
<feature type="signal peptide" evidence="8">
    <location>
        <begin position="1"/>
        <end position="24"/>
    </location>
</feature>
<dbReference type="AlphaFoldDB" id="A0AAV5KFY6"/>
<evidence type="ECO:0000313" key="10">
    <source>
        <dbReference type="Proteomes" id="UP001054252"/>
    </source>
</evidence>
<reference evidence="9 10" key="1">
    <citation type="journal article" date="2021" name="Commun. Biol.">
        <title>The genome of Shorea leprosula (Dipterocarpaceae) highlights the ecological relevance of drought in aseasonal tropical rainforests.</title>
        <authorList>
            <person name="Ng K.K.S."/>
            <person name="Kobayashi M.J."/>
            <person name="Fawcett J.A."/>
            <person name="Hatakeyama M."/>
            <person name="Paape T."/>
            <person name="Ng C.H."/>
            <person name="Ang C.C."/>
            <person name="Tnah L.H."/>
            <person name="Lee C.T."/>
            <person name="Nishiyama T."/>
            <person name="Sese J."/>
            <person name="O'Brien M.J."/>
            <person name="Copetti D."/>
            <person name="Mohd Noor M.I."/>
            <person name="Ong R.C."/>
            <person name="Putra M."/>
            <person name="Sireger I.Z."/>
            <person name="Indrioko S."/>
            <person name="Kosugi Y."/>
            <person name="Izuno A."/>
            <person name="Isagi Y."/>
            <person name="Lee S.L."/>
            <person name="Shimizu K.K."/>
        </authorList>
    </citation>
    <scope>NUCLEOTIDE SEQUENCE [LARGE SCALE GENOMIC DNA]</scope>
    <source>
        <strain evidence="9">214</strain>
    </source>
</reference>
<evidence type="ECO:0000256" key="3">
    <source>
        <dbReference type="ARBA" id="ARBA00022617"/>
    </source>
</evidence>
<evidence type="ECO:0000313" key="9">
    <source>
        <dbReference type="EMBL" id="GKV23434.1"/>
    </source>
</evidence>
<keyword evidence="6" id="KW-0408">Iron</keyword>
<evidence type="ECO:0000256" key="6">
    <source>
        <dbReference type="ARBA" id="ARBA00023004"/>
    </source>
</evidence>
<keyword evidence="5" id="KW-0560">Oxidoreductase</keyword>
<dbReference type="InterPro" id="IPR001128">
    <property type="entry name" value="Cyt_P450"/>
</dbReference>
<evidence type="ECO:0000256" key="8">
    <source>
        <dbReference type="SAM" id="SignalP"/>
    </source>
</evidence>
<dbReference type="Gene3D" id="1.10.630.10">
    <property type="entry name" value="Cytochrome P450"/>
    <property type="match status" value="2"/>
</dbReference>
<dbReference type="GO" id="GO:0020037">
    <property type="term" value="F:heme binding"/>
    <property type="evidence" value="ECO:0007669"/>
    <property type="project" value="InterPro"/>
</dbReference>